<evidence type="ECO:0000256" key="10">
    <source>
        <dbReference type="ARBA" id="ARBA00038715"/>
    </source>
</evidence>
<comment type="subcellular location">
    <subcellularLocation>
        <location evidence="1">Cell membrane</location>
        <topology evidence="1">Multi-pass membrane protein</topology>
    </subcellularLocation>
</comment>
<dbReference type="FunFam" id="1.20.1280.290:FF:000002">
    <property type="entry name" value="Bidirectional sugar transporter SWEET"/>
    <property type="match status" value="1"/>
</dbReference>
<feature type="transmembrane region" description="Helical" evidence="12">
    <location>
        <begin position="252"/>
        <end position="271"/>
    </location>
</feature>
<dbReference type="Proteomes" id="UP001055439">
    <property type="component" value="Chromosome 8"/>
</dbReference>
<evidence type="ECO:0000256" key="5">
    <source>
        <dbReference type="ARBA" id="ARBA00022597"/>
    </source>
</evidence>
<dbReference type="GO" id="GO:0051119">
    <property type="term" value="F:sugar transmembrane transporter activity"/>
    <property type="evidence" value="ECO:0007669"/>
    <property type="project" value="InterPro"/>
</dbReference>
<evidence type="ECO:0000256" key="9">
    <source>
        <dbReference type="ARBA" id="ARBA00023136"/>
    </source>
</evidence>
<keyword evidence="3" id="KW-0813">Transport</keyword>
<dbReference type="EMBL" id="CP097510">
    <property type="protein sequence ID" value="URE37074.1"/>
    <property type="molecule type" value="Genomic_DNA"/>
</dbReference>
<sequence>MPADPTLRRPPPSCRLPTVDGTYYDVVLIDSFVTAARAIINHRYQFPLSYVLSNWQDLPATALGDRRWSNSTACRRVGAEEDSPRVLIHPPPTLDRRHRCPDLSYVQRALIDVDLTGTTFVFVPLEGLGLAVFFGHSHGRSVITLFSEQKVGGVTEESFCEVFATSRQPEDDSRQLSSVRWIVRMHSITSIYKRPRVLRSALLPKMVVSAETFRTVVGIIGNGTALVLFLSPAPTFHRIWRSGSVEQFHATPYLATLLNCLFWILYGLPMVHPHSTLILTINGSGLVIELVYVLIFLRCCDRARKLRVFSVLVAEILLVGAVAAVDLTLVHGYQRRSLIVGVLCVVFGTVMYAAPLSVMGSHSTKSKAESFTCFEWVQQQVIKTKSVEFMPLSLSLASFLNGVCWTTYALIRFDLFITIPNGLGVAFAVAQLVLHVMYHASTKQQIKERKMKIEMGEAKWKPQRGPGSREQKWKLESSTNENH</sequence>
<feature type="region of interest" description="Disordered" evidence="11">
    <location>
        <begin position="455"/>
        <end position="483"/>
    </location>
</feature>
<evidence type="ECO:0000256" key="11">
    <source>
        <dbReference type="SAM" id="MobiDB-lite"/>
    </source>
</evidence>
<evidence type="ECO:0000256" key="1">
    <source>
        <dbReference type="ARBA" id="ARBA00004651"/>
    </source>
</evidence>
<keyword evidence="9 12" id="KW-0472">Membrane</keyword>
<accession>A0A9E7HVR2</accession>
<keyword evidence="5" id="KW-0762">Sugar transport</keyword>
<evidence type="ECO:0000256" key="8">
    <source>
        <dbReference type="ARBA" id="ARBA00022989"/>
    </source>
</evidence>
<evidence type="ECO:0000256" key="3">
    <source>
        <dbReference type="ARBA" id="ARBA00022448"/>
    </source>
</evidence>
<feature type="transmembrane region" description="Helical" evidence="12">
    <location>
        <begin position="277"/>
        <end position="297"/>
    </location>
</feature>
<protein>
    <submittedName>
        <fullName evidence="13">Sugar transmembrane transporter</fullName>
    </submittedName>
</protein>
<feature type="transmembrane region" description="Helical" evidence="12">
    <location>
        <begin position="423"/>
        <end position="441"/>
    </location>
</feature>
<evidence type="ECO:0000313" key="13">
    <source>
        <dbReference type="EMBL" id="URE37074.1"/>
    </source>
</evidence>
<comment type="subunit">
    <text evidence="10">Forms homooligomers and/or heterooligomers.</text>
</comment>
<dbReference type="Pfam" id="PF03083">
    <property type="entry name" value="MtN3_slv"/>
    <property type="match status" value="2"/>
</dbReference>
<evidence type="ECO:0000256" key="7">
    <source>
        <dbReference type="ARBA" id="ARBA00022737"/>
    </source>
</evidence>
<evidence type="ECO:0000256" key="12">
    <source>
        <dbReference type="SAM" id="Phobius"/>
    </source>
</evidence>
<dbReference type="PANTHER" id="PTHR10791:SF130">
    <property type="entry name" value="BIDIRECTIONAL SUGAR TRANSPORTER SWEET6-RELATED"/>
    <property type="match status" value="1"/>
</dbReference>
<keyword evidence="8 12" id="KW-1133">Transmembrane helix</keyword>
<evidence type="ECO:0000313" key="14">
    <source>
        <dbReference type="Proteomes" id="UP001055439"/>
    </source>
</evidence>
<keyword evidence="7" id="KW-0677">Repeat</keyword>
<name>A0A9E7HVR2_9LILI</name>
<evidence type="ECO:0000256" key="4">
    <source>
        <dbReference type="ARBA" id="ARBA00022475"/>
    </source>
</evidence>
<dbReference type="FunFam" id="1.20.1280.290:FF:000001">
    <property type="entry name" value="Bidirectional sugar transporter SWEET"/>
    <property type="match status" value="1"/>
</dbReference>
<reference evidence="13" key="1">
    <citation type="submission" date="2022-05" db="EMBL/GenBank/DDBJ databases">
        <title>The Musa troglodytarum L. genome provides insights into the mechanism of non-climacteric behaviour and enrichment of carotenoids.</title>
        <authorList>
            <person name="Wang J."/>
        </authorList>
    </citation>
    <scope>NUCLEOTIDE SEQUENCE</scope>
    <source>
        <tissue evidence="13">Leaf</tissue>
    </source>
</reference>
<feature type="transmembrane region" description="Helical" evidence="12">
    <location>
        <begin position="338"/>
        <end position="358"/>
    </location>
</feature>
<dbReference type="PANTHER" id="PTHR10791">
    <property type="entry name" value="RAG1-ACTIVATING PROTEIN 1"/>
    <property type="match status" value="1"/>
</dbReference>
<evidence type="ECO:0000256" key="2">
    <source>
        <dbReference type="ARBA" id="ARBA00007809"/>
    </source>
</evidence>
<keyword evidence="6 12" id="KW-0812">Transmembrane</keyword>
<gene>
    <name evidence="13" type="ORF">MUK42_16007</name>
</gene>
<feature type="transmembrane region" description="Helical" evidence="12">
    <location>
        <begin position="212"/>
        <end position="231"/>
    </location>
</feature>
<dbReference type="InterPro" id="IPR047664">
    <property type="entry name" value="SWEET"/>
</dbReference>
<dbReference type="GO" id="GO:0005886">
    <property type="term" value="C:plasma membrane"/>
    <property type="evidence" value="ECO:0007669"/>
    <property type="project" value="UniProtKB-SubCell"/>
</dbReference>
<keyword evidence="14" id="KW-1185">Reference proteome</keyword>
<evidence type="ECO:0000256" key="6">
    <source>
        <dbReference type="ARBA" id="ARBA00022692"/>
    </source>
</evidence>
<dbReference type="InterPro" id="IPR004316">
    <property type="entry name" value="SWEET_rpt"/>
</dbReference>
<organism evidence="13 14">
    <name type="scientific">Musa troglodytarum</name>
    <name type="common">fe'i banana</name>
    <dbReference type="NCBI Taxonomy" id="320322"/>
    <lineage>
        <taxon>Eukaryota</taxon>
        <taxon>Viridiplantae</taxon>
        <taxon>Streptophyta</taxon>
        <taxon>Embryophyta</taxon>
        <taxon>Tracheophyta</taxon>
        <taxon>Spermatophyta</taxon>
        <taxon>Magnoliopsida</taxon>
        <taxon>Liliopsida</taxon>
        <taxon>Zingiberales</taxon>
        <taxon>Musaceae</taxon>
        <taxon>Musa</taxon>
    </lineage>
</organism>
<feature type="transmembrane region" description="Helical" evidence="12">
    <location>
        <begin position="389"/>
        <end position="411"/>
    </location>
</feature>
<feature type="transmembrane region" description="Helical" evidence="12">
    <location>
        <begin position="309"/>
        <end position="332"/>
    </location>
</feature>
<keyword evidence="4" id="KW-1003">Cell membrane</keyword>
<dbReference type="AlphaFoldDB" id="A0A9E7HVR2"/>
<dbReference type="OrthoDB" id="409725at2759"/>
<proteinExistence type="inferred from homology"/>
<comment type="similarity">
    <text evidence="2">Belongs to the SWEET sugar transporter family.</text>
</comment>
<dbReference type="Gene3D" id="1.20.1280.290">
    <property type="match status" value="2"/>
</dbReference>